<dbReference type="STRING" id="74649.A0A2P6RSL3"/>
<comment type="caution">
    <text evidence="1">The sequence shown here is derived from an EMBL/GenBank/DDBJ whole genome shotgun (WGS) entry which is preliminary data.</text>
</comment>
<dbReference type="Gramene" id="PRQ49417">
    <property type="protein sequence ID" value="PRQ49417"/>
    <property type="gene ID" value="RchiOBHm_Chr2g0121711"/>
</dbReference>
<evidence type="ECO:0000313" key="1">
    <source>
        <dbReference type="EMBL" id="PRQ49417.1"/>
    </source>
</evidence>
<dbReference type="Proteomes" id="UP000238479">
    <property type="component" value="Chromosome 2"/>
</dbReference>
<sequence>MAINCLRAIPKIPHSSNPKITSSFSNSFLFSSNSKPKRVFSSIRASMSYEKELAAAKKAASVAARLCQALLSLSLFQPFLLRN</sequence>
<organism evidence="1 2">
    <name type="scientific">Rosa chinensis</name>
    <name type="common">China rose</name>
    <dbReference type="NCBI Taxonomy" id="74649"/>
    <lineage>
        <taxon>Eukaryota</taxon>
        <taxon>Viridiplantae</taxon>
        <taxon>Streptophyta</taxon>
        <taxon>Embryophyta</taxon>
        <taxon>Tracheophyta</taxon>
        <taxon>Spermatophyta</taxon>
        <taxon>Magnoliopsida</taxon>
        <taxon>eudicotyledons</taxon>
        <taxon>Gunneridae</taxon>
        <taxon>Pentapetalae</taxon>
        <taxon>rosids</taxon>
        <taxon>fabids</taxon>
        <taxon>Rosales</taxon>
        <taxon>Rosaceae</taxon>
        <taxon>Rosoideae</taxon>
        <taxon>Rosoideae incertae sedis</taxon>
        <taxon>Rosa</taxon>
    </lineage>
</organism>
<dbReference type="EMBL" id="PDCK01000040">
    <property type="protein sequence ID" value="PRQ49417.1"/>
    <property type="molecule type" value="Genomic_DNA"/>
</dbReference>
<keyword evidence="2" id="KW-1185">Reference proteome</keyword>
<accession>A0A2P6RSL3</accession>
<reference evidence="1 2" key="1">
    <citation type="journal article" date="2018" name="Nat. Genet.">
        <title>The Rosa genome provides new insights in the design of modern roses.</title>
        <authorList>
            <person name="Bendahmane M."/>
        </authorList>
    </citation>
    <scope>NUCLEOTIDE SEQUENCE [LARGE SCALE GENOMIC DNA]</scope>
    <source>
        <strain evidence="2">cv. Old Blush</strain>
    </source>
</reference>
<proteinExistence type="predicted"/>
<name>A0A2P6RSL3_ROSCH</name>
<gene>
    <name evidence="1" type="ORF">RchiOBHm_Chr2g0121711</name>
</gene>
<protein>
    <submittedName>
        <fullName evidence="1">Uncharacterized protein</fullName>
    </submittedName>
</protein>
<evidence type="ECO:0000313" key="2">
    <source>
        <dbReference type="Proteomes" id="UP000238479"/>
    </source>
</evidence>
<dbReference type="AlphaFoldDB" id="A0A2P6RSL3"/>